<dbReference type="PANTHER" id="PTHR47514:SF1">
    <property type="entry name" value="TRANSKETOLASE N-TERMINAL SECTION-RELATED"/>
    <property type="match status" value="1"/>
</dbReference>
<dbReference type="Gene3D" id="3.40.50.970">
    <property type="match status" value="1"/>
</dbReference>
<dbReference type="CDD" id="cd02012">
    <property type="entry name" value="TPP_TK"/>
    <property type="match status" value="1"/>
</dbReference>
<reference evidence="5" key="1">
    <citation type="journal article" date="2021" name="PeerJ">
        <title>Extensive microbial diversity within the chicken gut microbiome revealed by metagenomics and culture.</title>
        <authorList>
            <person name="Gilroy R."/>
            <person name="Ravi A."/>
            <person name="Getino M."/>
            <person name="Pursley I."/>
            <person name="Horton D.L."/>
            <person name="Alikhan N.F."/>
            <person name="Baker D."/>
            <person name="Gharbi K."/>
            <person name="Hall N."/>
            <person name="Watson M."/>
            <person name="Adriaenssens E.M."/>
            <person name="Foster-Nyarko E."/>
            <person name="Jarju S."/>
            <person name="Secka A."/>
            <person name="Antonio M."/>
            <person name="Oren A."/>
            <person name="Chaudhuri R.R."/>
            <person name="La Ragione R."/>
            <person name="Hildebrand F."/>
            <person name="Pallen M.J."/>
        </authorList>
    </citation>
    <scope>NUCLEOTIDE SEQUENCE</scope>
    <source>
        <strain evidence="5">Gambia16-554</strain>
    </source>
</reference>
<dbReference type="AlphaFoldDB" id="A0A9D2K8N9"/>
<reference evidence="5" key="2">
    <citation type="submission" date="2021-04" db="EMBL/GenBank/DDBJ databases">
        <authorList>
            <person name="Gilroy R."/>
        </authorList>
    </citation>
    <scope>NUCLEOTIDE SEQUENCE</scope>
    <source>
        <strain evidence="5">Gambia16-554</strain>
    </source>
</reference>
<feature type="domain" description="Transketolase N-terminal" evidence="4">
    <location>
        <begin position="10"/>
        <end position="268"/>
    </location>
</feature>
<dbReference type="InterPro" id="IPR005474">
    <property type="entry name" value="Transketolase_N"/>
</dbReference>
<dbReference type="EMBL" id="DXAW01000023">
    <property type="protein sequence ID" value="HIZ85009.1"/>
    <property type="molecule type" value="Genomic_DNA"/>
</dbReference>
<evidence type="ECO:0000256" key="2">
    <source>
        <dbReference type="ARBA" id="ARBA00007131"/>
    </source>
</evidence>
<dbReference type="InterPro" id="IPR029061">
    <property type="entry name" value="THDP-binding"/>
</dbReference>
<evidence type="ECO:0000313" key="5">
    <source>
        <dbReference type="EMBL" id="HIZ85009.1"/>
    </source>
</evidence>
<evidence type="ECO:0000256" key="3">
    <source>
        <dbReference type="ARBA" id="ARBA00023052"/>
    </source>
</evidence>
<comment type="similarity">
    <text evidence="2">Belongs to the transketolase family.</text>
</comment>
<evidence type="ECO:0000259" key="4">
    <source>
        <dbReference type="Pfam" id="PF00456"/>
    </source>
</evidence>
<dbReference type="SUPFAM" id="SSF52518">
    <property type="entry name" value="Thiamin diphosphate-binding fold (THDP-binding)"/>
    <property type="match status" value="1"/>
</dbReference>
<dbReference type="Proteomes" id="UP000824115">
    <property type="component" value="Unassembled WGS sequence"/>
</dbReference>
<protein>
    <submittedName>
        <fullName evidence="5">Transketolase</fullName>
    </submittedName>
</protein>
<accession>A0A9D2K8N9</accession>
<dbReference type="PANTHER" id="PTHR47514">
    <property type="entry name" value="TRANSKETOLASE N-TERMINAL SECTION-RELATED"/>
    <property type="match status" value="1"/>
</dbReference>
<evidence type="ECO:0000256" key="1">
    <source>
        <dbReference type="ARBA" id="ARBA00001964"/>
    </source>
</evidence>
<keyword evidence="3" id="KW-0786">Thiamine pyrophosphate</keyword>
<proteinExistence type="inferred from homology"/>
<organism evidence="5 6">
    <name type="scientific">Candidatus Coprenecus stercoravium</name>
    <dbReference type="NCBI Taxonomy" id="2840735"/>
    <lineage>
        <taxon>Bacteria</taxon>
        <taxon>Pseudomonadati</taxon>
        <taxon>Bacteroidota</taxon>
        <taxon>Bacteroidia</taxon>
        <taxon>Bacteroidales</taxon>
        <taxon>Rikenellaceae</taxon>
        <taxon>Rikenellaceae incertae sedis</taxon>
        <taxon>Candidatus Coprenecus</taxon>
    </lineage>
</organism>
<name>A0A9D2K8N9_9BACT</name>
<evidence type="ECO:0000313" key="6">
    <source>
        <dbReference type="Proteomes" id="UP000824115"/>
    </source>
</evidence>
<gene>
    <name evidence="5" type="ORF">IAC04_00765</name>
</gene>
<sequence>MTDTERLTQTASQVRRDIVRMVSNAGSGHPGGSLSSTDIATALFFKVMKHSPEHWDRNGKGNDMFFLSAGHMSPLFYSVLARSGYFPVKELATFRQLGSRLQGHPSTDHNLPGVYMPSGSLGQGLSVACGAALGKKLDNDDRYVYALIGDGESEEGQIWEAAMFAAHHRIDNLIAMTDWNHQQIDGTVESVIGLGDLEVKWKAFGWECFTAEGNDMQAVLEAFDKAHSLSRHGKPVMILFKTVMGKGVDFMEGTNKWHGKAPSAEQCTAALAQIKETLGDF</sequence>
<dbReference type="Pfam" id="PF00456">
    <property type="entry name" value="Transketolase_N"/>
    <property type="match status" value="1"/>
</dbReference>
<comment type="caution">
    <text evidence="5">The sequence shown here is derived from an EMBL/GenBank/DDBJ whole genome shotgun (WGS) entry which is preliminary data.</text>
</comment>
<comment type="cofactor">
    <cofactor evidence="1">
        <name>thiamine diphosphate</name>
        <dbReference type="ChEBI" id="CHEBI:58937"/>
    </cofactor>
</comment>